<evidence type="ECO:0000256" key="8">
    <source>
        <dbReference type="SAM" id="SignalP"/>
    </source>
</evidence>
<reference evidence="12" key="1">
    <citation type="submission" date="2024-06" db="EMBL/GenBank/DDBJ databases">
        <authorList>
            <person name="Ryan C."/>
        </authorList>
    </citation>
    <scope>NUCLEOTIDE SEQUENCE [LARGE SCALE GENOMIC DNA]</scope>
</reference>
<dbReference type="Gene3D" id="3.50.30.30">
    <property type="match status" value="1"/>
</dbReference>
<dbReference type="SUPFAM" id="SSF52743">
    <property type="entry name" value="Subtilisin-like"/>
    <property type="match status" value="1"/>
</dbReference>
<dbReference type="Pfam" id="PF00082">
    <property type="entry name" value="Peptidase_S8"/>
    <property type="match status" value="1"/>
</dbReference>
<reference evidence="11 12" key="2">
    <citation type="submission" date="2024-10" db="EMBL/GenBank/DDBJ databases">
        <authorList>
            <person name="Ryan C."/>
        </authorList>
    </citation>
    <scope>NUCLEOTIDE SEQUENCE [LARGE SCALE GENOMIC DNA]</scope>
</reference>
<accession>A0ABC8YP51</accession>
<organism evidence="11 12">
    <name type="scientific">Urochloa decumbens</name>
    <dbReference type="NCBI Taxonomy" id="240449"/>
    <lineage>
        <taxon>Eukaryota</taxon>
        <taxon>Viridiplantae</taxon>
        <taxon>Streptophyta</taxon>
        <taxon>Embryophyta</taxon>
        <taxon>Tracheophyta</taxon>
        <taxon>Spermatophyta</taxon>
        <taxon>Magnoliopsida</taxon>
        <taxon>Liliopsida</taxon>
        <taxon>Poales</taxon>
        <taxon>Poaceae</taxon>
        <taxon>PACMAD clade</taxon>
        <taxon>Panicoideae</taxon>
        <taxon>Panicodae</taxon>
        <taxon>Paniceae</taxon>
        <taxon>Melinidinae</taxon>
        <taxon>Urochloa</taxon>
    </lineage>
</organism>
<dbReference type="Gene3D" id="2.60.40.2310">
    <property type="match status" value="1"/>
</dbReference>
<evidence type="ECO:0000259" key="9">
    <source>
        <dbReference type="Pfam" id="PF00082"/>
    </source>
</evidence>
<dbReference type="InterPro" id="IPR034197">
    <property type="entry name" value="Peptidases_S8_3"/>
</dbReference>
<dbReference type="PANTHER" id="PTHR10795">
    <property type="entry name" value="PROPROTEIN CONVERTASE SUBTILISIN/KEXIN"/>
    <property type="match status" value="1"/>
</dbReference>
<dbReference type="InterPro" id="IPR036852">
    <property type="entry name" value="Peptidase_S8/S53_dom_sf"/>
</dbReference>
<keyword evidence="12" id="KW-1185">Reference proteome</keyword>
<gene>
    <name evidence="11" type="ORF">URODEC1_LOCUS34716</name>
</gene>
<feature type="active site" description="Charge relay system" evidence="6 7">
    <location>
        <position position="146"/>
    </location>
</feature>
<feature type="signal peptide" evidence="8">
    <location>
        <begin position="1"/>
        <end position="29"/>
    </location>
</feature>
<dbReference type="InterPro" id="IPR041469">
    <property type="entry name" value="Subtilisin-like_FN3"/>
</dbReference>
<dbReference type="InterPro" id="IPR015500">
    <property type="entry name" value="Peptidase_S8_subtilisin-rel"/>
</dbReference>
<evidence type="ECO:0000256" key="7">
    <source>
        <dbReference type="PROSITE-ProRule" id="PRU01240"/>
    </source>
</evidence>
<dbReference type="CDD" id="cd04852">
    <property type="entry name" value="Peptidases_S8_3"/>
    <property type="match status" value="1"/>
</dbReference>
<dbReference type="PRINTS" id="PR00723">
    <property type="entry name" value="SUBTILISIN"/>
</dbReference>
<dbReference type="Pfam" id="PF17766">
    <property type="entry name" value="fn3_6"/>
    <property type="match status" value="1"/>
</dbReference>
<evidence type="ECO:0000256" key="3">
    <source>
        <dbReference type="ARBA" id="ARBA00022729"/>
    </source>
</evidence>
<evidence type="ECO:0000256" key="5">
    <source>
        <dbReference type="ARBA" id="ARBA00022825"/>
    </source>
</evidence>
<feature type="domain" description="Peptidase S8/S53" evidence="9">
    <location>
        <begin position="137"/>
        <end position="568"/>
    </location>
</feature>
<keyword evidence="2 7" id="KW-0645">Protease</keyword>
<feature type="active site" description="Charge relay system" evidence="6 7">
    <location>
        <position position="203"/>
    </location>
</feature>
<keyword evidence="5 7" id="KW-0720">Serine protease</keyword>
<dbReference type="Proteomes" id="UP001497457">
    <property type="component" value="Chromosome 16b"/>
</dbReference>
<feature type="active site" description="Charge relay system" evidence="6 7">
    <location>
        <position position="531"/>
    </location>
</feature>
<dbReference type="AlphaFoldDB" id="A0ABC8YP51"/>
<feature type="chain" id="PRO_5044782549" evidence="8">
    <location>
        <begin position="30"/>
        <end position="764"/>
    </location>
</feature>
<dbReference type="InterPro" id="IPR045051">
    <property type="entry name" value="SBT"/>
</dbReference>
<keyword evidence="3 8" id="KW-0732">Signal</keyword>
<sequence length="764" mass="81270">MAATMAMSTNRHRHALLSVLVTMLATSAARQTKTSPDEAAAVGGYRTFIVLLDRRPPAADPTRSAEAVAVVPVPPQRLRRPSYRGAAELQQVASKPGFVAAFPNTMRYLQTTHTPSFLGLLESGAGRVAVWKDSDYGNGAIIGLLDGGIDPRHPSMSDIVFPSEVPERWKGSCPEGFGCNRKLIGAKNMVRHDEPPEDDANGHGTHTATIAAGNFINGVSISGGLANGTASGMAPWAHVAIYKVCRNGSCSDDAILQAMDEAIKDGVDVLSLSTGEPQQVPVVTYDHDVIAIAAYAAMEKGVLVVAAAGNEGPAASSVVNEAPWILTVGAGSVDRSLEGKVRVTSGDPFFGESQVDTRELGPRPGAWYPLLYREEGDRRYCVYPEAERQELRDKIVVCESAPPKVVRGDPIYDAVDKYKAAGAIVIQEKVDGYTFDLIDYEDYPVVQVSYDESQRLKDYASWPAARASIALGGTILGTTPAPVVGSFSGRGPSKRSPGILKPDLLAPGVNILAGVRTDGGQNPFDFKSGTSMATPHVSGLVALFRTLHPHWSPAAIRSAFVTTADFLDNTGNSILDEHRAAAAGAYATGAGHVNVARALDPGLVYDINPELYAVYVCSIHGEAALRRITCDNSRRCPDSITKMNESNLNYPTITVPLRPSPFLVLRTVTNMAPLGPPEVYTIRVDMPPEVRVTVTPGTLNFTAPFQQAAYTLLVSSLGNSPVDGKIYQGSVTLSSSSHTVRTPMLAVVGMDAPRPSTGWEIGLA</sequence>
<evidence type="ECO:0000256" key="1">
    <source>
        <dbReference type="ARBA" id="ARBA00011073"/>
    </source>
</evidence>
<evidence type="ECO:0000256" key="4">
    <source>
        <dbReference type="ARBA" id="ARBA00022801"/>
    </source>
</evidence>
<dbReference type="EMBL" id="OZ075126">
    <property type="protein sequence ID" value="CAL4944300.1"/>
    <property type="molecule type" value="Genomic_DNA"/>
</dbReference>
<keyword evidence="4 7" id="KW-0378">Hydrolase</keyword>
<feature type="domain" description="Subtilisin-like protease fibronectin type-III" evidence="10">
    <location>
        <begin position="647"/>
        <end position="745"/>
    </location>
</feature>
<dbReference type="InterPro" id="IPR000209">
    <property type="entry name" value="Peptidase_S8/S53_dom"/>
</dbReference>
<evidence type="ECO:0000313" key="12">
    <source>
        <dbReference type="Proteomes" id="UP001497457"/>
    </source>
</evidence>
<dbReference type="PROSITE" id="PS51892">
    <property type="entry name" value="SUBTILASE"/>
    <property type="match status" value="1"/>
</dbReference>
<evidence type="ECO:0000256" key="6">
    <source>
        <dbReference type="PIRSR" id="PIRSR615500-1"/>
    </source>
</evidence>
<evidence type="ECO:0000256" key="2">
    <source>
        <dbReference type="ARBA" id="ARBA00022670"/>
    </source>
</evidence>
<comment type="similarity">
    <text evidence="1 7">Belongs to the peptidase S8 family.</text>
</comment>
<evidence type="ECO:0000259" key="10">
    <source>
        <dbReference type="Pfam" id="PF17766"/>
    </source>
</evidence>
<proteinExistence type="inferred from homology"/>
<dbReference type="GO" id="GO:0006508">
    <property type="term" value="P:proteolysis"/>
    <property type="evidence" value="ECO:0007669"/>
    <property type="project" value="UniProtKB-KW"/>
</dbReference>
<dbReference type="GO" id="GO:0004252">
    <property type="term" value="F:serine-type endopeptidase activity"/>
    <property type="evidence" value="ECO:0007669"/>
    <property type="project" value="UniProtKB-UniRule"/>
</dbReference>
<protein>
    <submittedName>
        <fullName evidence="11">Uncharacterized protein</fullName>
    </submittedName>
</protein>
<dbReference type="InterPro" id="IPR023828">
    <property type="entry name" value="Peptidase_S8_Ser-AS"/>
</dbReference>
<name>A0ABC8YP51_9POAL</name>
<dbReference type="Gene3D" id="3.40.50.200">
    <property type="entry name" value="Peptidase S8/S53 domain"/>
    <property type="match status" value="1"/>
</dbReference>
<evidence type="ECO:0000313" key="11">
    <source>
        <dbReference type="EMBL" id="CAL4944300.1"/>
    </source>
</evidence>
<dbReference type="CDD" id="cd02120">
    <property type="entry name" value="PA_subtilisin_like"/>
    <property type="match status" value="1"/>
</dbReference>
<dbReference type="PROSITE" id="PS00138">
    <property type="entry name" value="SUBTILASE_SER"/>
    <property type="match status" value="1"/>
</dbReference>